<evidence type="ECO:0000313" key="2">
    <source>
        <dbReference type="EMBL" id="WAR18850.1"/>
    </source>
</evidence>
<feature type="domain" description="DUF4371" evidence="1">
    <location>
        <begin position="95"/>
        <end position="279"/>
    </location>
</feature>
<dbReference type="InterPro" id="IPR025398">
    <property type="entry name" value="DUF4371"/>
</dbReference>
<dbReference type="InterPro" id="IPR012337">
    <property type="entry name" value="RNaseH-like_sf"/>
</dbReference>
<organism evidence="2 3">
    <name type="scientific">Mya arenaria</name>
    <name type="common">Soft-shell clam</name>
    <dbReference type="NCBI Taxonomy" id="6604"/>
    <lineage>
        <taxon>Eukaryota</taxon>
        <taxon>Metazoa</taxon>
        <taxon>Spiralia</taxon>
        <taxon>Lophotrochozoa</taxon>
        <taxon>Mollusca</taxon>
        <taxon>Bivalvia</taxon>
        <taxon>Autobranchia</taxon>
        <taxon>Heteroconchia</taxon>
        <taxon>Euheterodonta</taxon>
        <taxon>Imparidentia</taxon>
        <taxon>Neoheterodontei</taxon>
        <taxon>Myida</taxon>
        <taxon>Myoidea</taxon>
        <taxon>Myidae</taxon>
        <taxon>Mya</taxon>
    </lineage>
</organism>
<dbReference type="Pfam" id="PF14291">
    <property type="entry name" value="DUF4371"/>
    <property type="match status" value="1"/>
</dbReference>
<evidence type="ECO:0000313" key="3">
    <source>
        <dbReference type="Proteomes" id="UP001164746"/>
    </source>
</evidence>
<reference evidence="2" key="1">
    <citation type="submission" date="2022-11" db="EMBL/GenBank/DDBJ databases">
        <title>Centuries of genome instability and evolution in soft-shell clam transmissible cancer (bioRxiv).</title>
        <authorList>
            <person name="Hart S.F.M."/>
            <person name="Yonemitsu M.A."/>
            <person name="Giersch R.M."/>
            <person name="Beal B.F."/>
            <person name="Arriagada G."/>
            <person name="Davis B.W."/>
            <person name="Ostrander E.A."/>
            <person name="Goff S.P."/>
            <person name="Metzger M.J."/>
        </authorList>
    </citation>
    <scope>NUCLEOTIDE SEQUENCE</scope>
    <source>
        <strain evidence="2">MELC-2E11</strain>
        <tissue evidence="2">Siphon/mantle</tissue>
    </source>
</reference>
<dbReference type="EMBL" id="CP111022">
    <property type="protein sequence ID" value="WAR18850.1"/>
    <property type="molecule type" value="Genomic_DNA"/>
</dbReference>
<dbReference type="PANTHER" id="PTHR46289">
    <property type="entry name" value="52 KDA REPRESSOR OF THE INHIBITOR OF THE PROTEIN KINASE-LIKE PROTEIN-RELATED"/>
    <property type="match status" value="1"/>
</dbReference>
<name>A0ABY7F9U4_MYAAR</name>
<accession>A0ABY7F9U4</accession>
<proteinExistence type="predicted"/>
<sequence>MLLIREREPERNFVYPPKLYKDKRSKSGQMKRYCNGEWFKRFKFISYSKQSDGYMPSKGEKLITEPFSNWKDATSTNTASRIDVTLTCDNQAKVNQNKKILASILDCLVFCGRQGIALRSHRDDETDRASSMNMGNFKKILQLRVRAGDKVLEKHLKTCAKNATYTSKTSQNQLLWCVKKHMQDKIVAEIKGQAIGPYFGIQADEVTDSINWEQLGLIVRYCSPEGKPVERFLEFIACSEITGEAFCDNIIQSLTEVGLDTQLCRSQTMDGAGNMAGKNAGCAARFTRHSPRALYHYCSSHDLNLVLCKSCQVKEVHIMLDTLKQLGIFFKYSPKRSRRFEEAIEELFCETRWVEKHTCLDDFEQMYEALILCLDAIATQERRWDSNTVVEANGL</sequence>
<evidence type="ECO:0000259" key="1">
    <source>
        <dbReference type="Pfam" id="PF14291"/>
    </source>
</evidence>
<dbReference type="PANTHER" id="PTHR46289:SF14">
    <property type="entry name" value="DUF4371 DOMAIN-CONTAINING PROTEIN"/>
    <property type="match status" value="1"/>
</dbReference>
<dbReference type="InterPro" id="IPR052958">
    <property type="entry name" value="IFN-induced_PKR_regulator"/>
</dbReference>
<protein>
    <submittedName>
        <fullName evidence="2">P52K-like protein</fullName>
    </submittedName>
</protein>
<dbReference type="Proteomes" id="UP001164746">
    <property type="component" value="Chromosome 11"/>
</dbReference>
<keyword evidence="3" id="KW-1185">Reference proteome</keyword>
<dbReference type="SUPFAM" id="SSF53098">
    <property type="entry name" value="Ribonuclease H-like"/>
    <property type="match status" value="1"/>
</dbReference>
<gene>
    <name evidence="2" type="ORF">MAR_000688</name>
</gene>